<dbReference type="SUPFAM" id="SSF54160">
    <property type="entry name" value="Chromo domain-like"/>
    <property type="match status" value="2"/>
</dbReference>
<dbReference type="Proteomes" id="UP000215902">
    <property type="component" value="Unassembled WGS sequence"/>
</dbReference>
<dbReference type="InterPro" id="IPR023780">
    <property type="entry name" value="Chromo_domain"/>
</dbReference>
<accession>A0A267E0B2</accession>
<dbReference type="CDD" id="cd00024">
    <property type="entry name" value="CD_CSD"/>
    <property type="match status" value="1"/>
</dbReference>
<dbReference type="InterPro" id="IPR023779">
    <property type="entry name" value="Chromodomain_CS"/>
</dbReference>
<dbReference type="AlphaFoldDB" id="A0A267E0B2"/>
<organism evidence="6 7">
    <name type="scientific">Macrostomum lignano</name>
    <dbReference type="NCBI Taxonomy" id="282301"/>
    <lineage>
        <taxon>Eukaryota</taxon>
        <taxon>Metazoa</taxon>
        <taxon>Spiralia</taxon>
        <taxon>Lophotrochozoa</taxon>
        <taxon>Platyhelminthes</taxon>
        <taxon>Rhabditophora</taxon>
        <taxon>Macrostomorpha</taxon>
        <taxon>Macrostomida</taxon>
        <taxon>Macrostomidae</taxon>
        <taxon>Macrostomum</taxon>
    </lineage>
</organism>
<evidence type="ECO:0000256" key="1">
    <source>
        <dbReference type="ARBA" id="ARBA00004123"/>
    </source>
</evidence>
<dbReference type="GO" id="GO:0005634">
    <property type="term" value="C:nucleus"/>
    <property type="evidence" value="ECO:0007669"/>
    <property type="project" value="UniProtKB-SubCell"/>
</dbReference>
<feature type="compositionally biased region" description="Low complexity" evidence="4">
    <location>
        <begin position="25"/>
        <end position="39"/>
    </location>
</feature>
<evidence type="ECO:0000256" key="4">
    <source>
        <dbReference type="SAM" id="MobiDB-lite"/>
    </source>
</evidence>
<evidence type="ECO:0000256" key="2">
    <source>
        <dbReference type="ARBA" id="ARBA00022737"/>
    </source>
</evidence>
<dbReference type="FunFam" id="2.40.50.40:FF:000031">
    <property type="entry name" value="Heterochromatin protein 1"/>
    <property type="match status" value="1"/>
</dbReference>
<dbReference type="PRINTS" id="PR00504">
    <property type="entry name" value="CHROMODOMAIN"/>
</dbReference>
<dbReference type="InterPro" id="IPR016197">
    <property type="entry name" value="Chromo-like_dom_sf"/>
</dbReference>
<evidence type="ECO:0000313" key="6">
    <source>
        <dbReference type="EMBL" id="PAA54985.1"/>
    </source>
</evidence>
<comment type="caution">
    <text evidence="6">The sequence shown here is derived from an EMBL/GenBank/DDBJ whole genome shotgun (WGS) entry which is preliminary data.</text>
</comment>
<feature type="non-terminal residue" evidence="6">
    <location>
        <position position="1"/>
    </location>
</feature>
<dbReference type="Pfam" id="PF00385">
    <property type="entry name" value="Chromo"/>
    <property type="match status" value="1"/>
</dbReference>
<dbReference type="GO" id="GO:0000792">
    <property type="term" value="C:heterochromatin"/>
    <property type="evidence" value="ECO:0007669"/>
    <property type="project" value="UniProtKB-ARBA"/>
</dbReference>
<dbReference type="Gene3D" id="2.40.50.40">
    <property type="match status" value="2"/>
</dbReference>
<feature type="domain" description="Chromo" evidence="5">
    <location>
        <begin position="144"/>
        <end position="202"/>
    </location>
</feature>
<dbReference type="InterPro" id="IPR051219">
    <property type="entry name" value="Heterochromatin_chromo-domain"/>
</dbReference>
<dbReference type="InterPro" id="IPR008251">
    <property type="entry name" value="Chromo_shadow_dom"/>
</dbReference>
<dbReference type="CDD" id="cd00034">
    <property type="entry name" value="CSD"/>
    <property type="match status" value="1"/>
</dbReference>
<feature type="region of interest" description="Disordered" evidence="4">
    <location>
        <begin position="100"/>
        <end position="119"/>
    </location>
</feature>
<evidence type="ECO:0000313" key="7">
    <source>
        <dbReference type="Proteomes" id="UP000215902"/>
    </source>
</evidence>
<gene>
    <name evidence="6" type="ORF">BOX15_Mlig029595g2</name>
</gene>
<keyword evidence="2" id="KW-0677">Repeat</keyword>
<reference evidence="6 7" key="1">
    <citation type="submission" date="2017-06" db="EMBL/GenBank/DDBJ databases">
        <title>A platform for efficient transgenesis in Macrostomum lignano, a flatworm model organism for stem cell research.</title>
        <authorList>
            <person name="Berezikov E."/>
        </authorList>
    </citation>
    <scope>NUCLEOTIDE SEQUENCE [LARGE SCALE GENOMIC DNA]</scope>
    <source>
        <strain evidence="6">DV1</strain>
        <tissue evidence="6">Whole organism</tissue>
    </source>
</reference>
<proteinExistence type="predicted"/>
<dbReference type="Pfam" id="PF01393">
    <property type="entry name" value="Chromo_shadow"/>
    <property type="match status" value="1"/>
</dbReference>
<keyword evidence="3" id="KW-0539">Nucleus</keyword>
<dbReference type="OrthoDB" id="433924at2759"/>
<protein>
    <recommendedName>
        <fullName evidence="5">Chromo domain-containing protein</fullName>
    </recommendedName>
</protein>
<comment type="subcellular location">
    <subcellularLocation>
        <location evidence="1">Nucleus</location>
    </subcellularLocation>
</comment>
<dbReference type="InterPro" id="IPR017984">
    <property type="entry name" value="Chromo_dom_subgr"/>
</dbReference>
<name>A0A267E0B2_9PLAT</name>
<sequence>PAPSDAMASADCSTDVPMNGDNGQAQAAASSAGLSAATADPAAGVASDEYIVEKILQMRIHQGKKQYLIKWKGYGPEENSWVPEENCDCPDIVEAFERERKQSRDAATRKKSSGAAEKKRAALQQVIEYKEPAGAGPRGFDRGLQPDRILGATDSLGELMFLMKWRESDEADLVPARQANVRCPQIVIAFYEERLAWCRDEEAVGGAAA</sequence>
<evidence type="ECO:0000259" key="5">
    <source>
        <dbReference type="PROSITE" id="PS50013"/>
    </source>
</evidence>
<keyword evidence="7" id="KW-1185">Reference proteome</keyword>
<dbReference type="InterPro" id="IPR000953">
    <property type="entry name" value="Chromo/chromo_shadow_dom"/>
</dbReference>
<evidence type="ECO:0000256" key="3">
    <source>
        <dbReference type="ARBA" id="ARBA00023242"/>
    </source>
</evidence>
<dbReference type="PROSITE" id="PS50013">
    <property type="entry name" value="CHROMO_2"/>
    <property type="match status" value="2"/>
</dbReference>
<dbReference type="EMBL" id="NIVC01002826">
    <property type="protein sequence ID" value="PAA54985.1"/>
    <property type="molecule type" value="Genomic_DNA"/>
</dbReference>
<feature type="region of interest" description="Disordered" evidence="4">
    <location>
        <begin position="1"/>
        <end position="41"/>
    </location>
</feature>
<dbReference type="PROSITE" id="PS00598">
    <property type="entry name" value="CHROMO_1"/>
    <property type="match status" value="1"/>
</dbReference>
<dbReference type="SMART" id="SM00298">
    <property type="entry name" value="CHROMO"/>
    <property type="match status" value="2"/>
</dbReference>
<dbReference type="STRING" id="282301.A0A267E0B2"/>
<dbReference type="SMART" id="SM00300">
    <property type="entry name" value="ChSh"/>
    <property type="match status" value="1"/>
</dbReference>
<dbReference type="PANTHER" id="PTHR22812">
    <property type="entry name" value="CHROMOBOX PROTEIN"/>
    <property type="match status" value="1"/>
</dbReference>
<feature type="domain" description="Chromo" evidence="5">
    <location>
        <begin position="50"/>
        <end position="108"/>
    </location>
</feature>